<feature type="domain" description="Phosphofurin acidic cluster sorting protein 1/2 C-terminal" evidence="4">
    <location>
        <begin position="350"/>
        <end position="791"/>
    </location>
</feature>
<feature type="domain" description="Phosphofurin acidic cluster sorting protein 1/2 N-terminal C2" evidence="5">
    <location>
        <begin position="1"/>
        <end position="67"/>
    </location>
</feature>
<dbReference type="AlphaFoldDB" id="A0A0K2UKU9"/>
<feature type="compositionally biased region" description="Basic and acidic residues" evidence="3">
    <location>
        <begin position="237"/>
        <end position="254"/>
    </location>
</feature>
<dbReference type="Pfam" id="PF25332">
    <property type="entry name" value="C2_PACS_N"/>
    <property type="match status" value="1"/>
</dbReference>
<feature type="compositionally biased region" description="Low complexity" evidence="3">
    <location>
        <begin position="104"/>
        <end position="116"/>
    </location>
</feature>
<evidence type="ECO:0000259" key="4">
    <source>
        <dbReference type="Pfam" id="PF10254"/>
    </source>
</evidence>
<evidence type="ECO:0000256" key="3">
    <source>
        <dbReference type="SAM" id="MobiDB-lite"/>
    </source>
</evidence>
<dbReference type="InterPro" id="IPR057541">
    <property type="entry name" value="PACS1/2_N"/>
</dbReference>
<accession>A0A0K2UKU9</accession>
<comment type="similarity">
    <text evidence="1">Belongs to the PACS family.</text>
</comment>
<evidence type="ECO:0000313" key="6">
    <source>
        <dbReference type="EMBL" id="CDW38869.1"/>
    </source>
</evidence>
<keyword evidence="2" id="KW-0597">Phosphoprotein</keyword>
<dbReference type="PANTHER" id="PTHR13280">
    <property type="entry name" value="PHOSPHOFURIN ACIDIC CLUSTER SORTING PROTEIN"/>
    <property type="match status" value="1"/>
</dbReference>
<feature type="region of interest" description="Disordered" evidence="3">
    <location>
        <begin position="651"/>
        <end position="680"/>
    </location>
</feature>
<proteinExistence type="inferred from homology"/>
<feature type="region of interest" description="Disordered" evidence="3">
    <location>
        <begin position="76"/>
        <end position="130"/>
    </location>
</feature>
<protein>
    <submittedName>
        <fullName evidence="6">Phosphofurin acidic cluster sorting protein 2like [Acyrthosiphon pisum]</fullName>
    </submittedName>
</protein>
<feature type="compositionally biased region" description="Basic and acidic residues" evidence="3">
    <location>
        <begin position="289"/>
        <end position="305"/>
    </location>
</feature>
<evidence type="ECO:0000256" key="2">
    <source>
        <dbReference type="ARBA" id="ARBA00022553"/>
    </source>
</evidence>
<sequence>MLQRRKKYKNRTILGFKTLAVGIINMSQVLQKQLDLELELYGRQKDKSGSQAIGKVYMLSLTSQPVDHEGKKNVQEVRGGDLYSDEDDDFSTPEEGSDSELLLEDISQSTSQQQSRSNRRKTRGSKSLAVSRPRIKQKFVALLKKFKVTDPEELEQESGNQKFATGSVDPEEFEDLFDQLEDFSDSGPDVDTISIGSTPKPSLKPFFCSSKNLVHEVRPVCAQKQGNGAGVGIGSDRCSDESSKEGISDSHPETLTDPEFSDPPIVTSSPPVSGDELKRDINLSSSKSGTERDRKSRLFSTKDKASLSALKHQKQQSSVGGASNSLNLAERFGSTNTNMDQSTSPRKVLIEQLSRVLPGDTLPEQVILANTCDRQGAHLAAKLAETGKRRVVCTAGPADVRATLSCLVSKIQKFCNTQNLLNPVQVVLIGSDLFINSVLRPYVEFFSSKPPDWQGYIRFFIIPLGVNTVSKYIGYQDQIYSSLFLHDSWRELIEKAEPVKSDVDEIVARIRQYLDEIKNPSNLVHIPIAEAMVAYKEKNSDEESSQVFIPFISDIRVGYGDNISVDSIDESLNPPCIGSPPAIPCHSLCQIPLSSNQSDRVTPPSSPHVSGSGNSRISGAEFSYEPIDLQLSYWITAGGGGCNVPTAHVSAPGSNSGPSHGAFGSGGGNSYSGGSGEPSEQVVKSSIKTSICFMQVQRLGHWESNTFSMQYWLKEKKPKNVIRLGKKKEKEKDDLKNQSVEGISRLICLSKGQNPLKVCIDGLEWSGVKFFQLSPQWQTHIKHFPVATFSSSYLTGSSGSQQTSL</sequence>
<dbReference type="OrthoDB" id="28829at2759"/>
<feature type="compositionally biased region" description="Gly residues" evidence="3">
    <location>
        <begin position="663"/>
        <end position="676"/>
    </location>
</feature>
<feature type="region of interest" description="Disordered" evidence="3">
    <location>
        <begin position="596"/>
        <end position="615"/>
    </location>
</feature>
<dbReference type="PANTHER" id="PTHR13280:SF17">
    <property type="entry name" value="KRUEPPEL TARGET AT 95D, ISOFORM A"/>
    <property type="match status" value="1"/>
</dbReference>
<evidence type="ECO:0000256" key="1">
    <source>
        <dbReference type="ARBA" id="ARBA00008590"/>
    </source>
</evidence>
<dbReference type="GO" id="GO:0072659">
    <property type="term" value="P:protein localization to plasma membrane"/>
    <property type="evidence" value="ECO:0007669"/>
    <property type="project" value="TreeGrafter"/>
</dbReference>
<dbReference type="Pfam" id="PF10254">
    <property type="entry name" value="Pacs-1"/>
    <property type="match status" value="1"/>
</dbReference>
<name>A0A0K2UKU9_LEPSM</name>
<dbReference type="EMBL" id="HACA01021508">
    <property type="protein sequence ID" value="CDW38869.1"/>
    <property type="molecule type" value="Transcribed_RNA"/>
</dbReference>
<feature type="compositionally biased region" description="Acidic residues" evidence="3">
    <location>
        <begin position="83"/>
        <end position="103"/>
    </location>
</feature>
<dbReference type="InterPro" id="IPR019381">
    <property type="entry name" value="PACS1/2_C"/>
</dbReference>
<feature type="region of interest" description="Disordered" evidence="3">
    <location>
        <begin position="224"/>
        <end position="323"/>
    </location>
</feature>
<evidence type="ECO:0000259" key="5">
    <source>
        <dbReference type="Pfam" id="PF25332"/>
    </source>
</evidence>
<reference evidence="6" key="1">
    <citation type="submission" date="2014-05" db="EMBL/GenBank/DDBJ databases">
        <authorList>
            <person name="Chronopoulou M."/>
        </authorList>
    </citation>
    <scope>NUCLEOTIDE SEQUENCE</scope>
    <source>
        <tissue evidence="6">Whole organism</tissue>
    </source>
</reference>
<organism evidence="6">
    <name type="scientific">Lepeophtheirus salmonis</name>
    <name type="common">Salmon louse</name>
    <name type="synonym">Caligus salmonis</name>
    <dbReference type="NCBI Taxonomy" id="72036"/>
    <lineage>
        <taxon>Eukaryota</taxon>
        <taxon>Metazoa</taxon>
        <taxon>Ecdysozoa</taxon>
        <taxon>Arthropoda</taxon>
        <taxon>Crustacea</taxon>
        <taxon>Multicrustacea</taxon>
        <taxon>Hexanauplia</taxon>
        <taxon>Copepoda</taxon>
        <taxon>Siphonostomatoida</taxon>
        <taxon>Caligidae</taxon>
        <taxon>Lepeophtheirus</taxon>
    </lineage>
</organism>